<keyword evidence="3 9" id="KW-0132">Cell division</keyword>
<comment type="subcellular location">
    <subcellularLocation>
        <location evidence="1 9">Cytoplasm</location>
    </subcellularLocation>
</comment>
<dbReference type="GeneID" id="79837248"/>
<gene>
    <name evidence="12" type="primary">xerC_1</name>
    <name evidence="9" type="synonym">xerC</name>
    <name evidence="12" type="ORF">CE91St16_29250</name>
</gene>
<keyword evidence="2 9" id="KW-0963">Cytoplasm</keyword>
<dbReference type="EMBL" id="BQOL01000002">
    <property type="protein sequence ID" value="GKI20017.1"/>
    <property type="molecule type" value="Genomic_DNA"/>
</dbReference>
<dbReference type="GO" id="GO:0003677">
    <property type="term" value="F:DNA binding"/>
    <property type="evidence" value="ECO:0007669"/>
    <property type="project" value="UniProtKB-UniRule"/>
</dbReference>
<dbReference type="InterPro" id="IPR023009">
    <property type="entry name" value="Tyrosine_recombinase_XerC/XerD"/>
</dbReference>
<evidence type="ECO:0000256" key="6">
    <source>
        <dbReference type="ARBA" id="ARBA00023125"/>
    </source>
</evidence>
<evidence type="ECO:0000256" key="5">
    <source>
        <dbReference type="ARBA" id="ARBA00022908"/>
    </source>
</evidence>
<keyword evidence="5 9" id="KW-0229">DNA integration</keyword>
<evidence type="ECO:0000259" key="11">
    <source>
        <dbReference type="PROSITE" id="PS51900"/>
    </source>
</evidence>
<feature type="active site" evidence="9">
    <location>
        <position position="242"/>
    </location>
</feature>
<dbReference type="InterPro" id="IPR010998">
    <property type="entry name" value="Integrase_recombinase_N"/>
</dbReference>
<evidence type="ECO:0000256" key="4">
    <source>
        <dbReference type="ARBA" id="ARBA00022829"/>
    </source>
</evidence>
<evidence type="ECO:0000256" key="2">
    <source>
        <dbReference type="ARBA" id="ARBA00022490"/>
    </source>
</evidence>
<evidence type="ECO:0000313" key="12">
    <source>
        <dbReference type="EMBL" id="GKI20017.1"/>
    </source>
</evidence>
<proteinExistence type="inferred from homology"/>
<evidence type="ECO:0000256" key="9">
    <source>
        <dbReference type="HAMAP-Rule" id="MF_01808"/>
    </source>
</evidence>
<dbReference type="PANTHER" id="PTHR30349">
    <property type="entry name" value="PHAGE INTEGRASE-RELATED"/>
    <property type="match status" value="1"/>
</dbReference>
<feature type="active site" evidence="9">
    <location>
        <position position="245"/>
    </location>
</feature>
<name>A0AA37KTX4_9BACT</name>
<dbReference type="Proteomes" id="UP001055105">
    <property type="component" value="Unassembled WGS sequence"/>
</dbReference>
<dbReference type="AlphaFoldDB" id="A0AA37KTX4"/>
<reference evidence="12" key="1">
    <citation type="submission" date="2022-01" db="EMBL/GenBank/DDBJ databases">
        <title>Novel bile acid biosynthetic pathways are enriched in the microbiome of centenarians.</title>
        <authorList>
            <person name="Sato Y."/>
            <person name="Atarashi K."/>
            <person name="Plichta R.D."/>
            <person name="Arai Y."/>
            <person name="Sasajima S."/>
            <person name="Kearney M.S."/>
            <person name="Suda W."/>
            <person name="Takeshita K."/>
            <person name="Sasaki T."/>
            <person name="Okamoto S."/>
            <person name="Skelly N.A."/>
            <person name="Okamura Y."/>
            <person name="Vlamakis H."/>
            <person name="Li Y."/>
            <person name="Tanoue T."/>
            <person name="Takei H."/>
            <person name="Nittono H."/>
            <person name="Narushima S."/>
            <person name="Irie J."/>
            <person name="Itoh H."/>
            <person name="Moriya K."/>
            <person name="Sugiura Y."/>
            <person name="Suematsu M."/>
            <person name="Moritoki N."/>
            <person name="Shibata S."/>
            <person name="Littman R.D."/>
            <person name="Fischbach A.M."/>
            <person name="Uwamino Y."/>
            <person name="Inoue T."/>
            <person name="Honda A."/>
            <person name="Hattori M."/>
            <person name="Murai T."/>
            <person name="Xavier J.R."/>
            <person name="Hirose N."/>
            <person name="Honda K."/>
        </authorList>
    </citation>
    <scope>NUCLEOTIDE SEQUENCE</scope>
    <source>
        <strain evidence="12">CE91-St16</strain>
    </source>
</reference>
<comment type="function">
    <text evidence="9">Site-specific tyrosine recombinase, which acts by catalyzing the cutting and rejoining of the recombining DNA molecules. The XerC-XerD complex is essential to convert dimers of the bacterial chromosome into monomers to permit their segregation at cell division. It also contributes to the segregational stability of plasmids.</text>
</comment>
<dbReference type="GO" id="GO:0005737">
    <property type="term" value="C:cytoplasm"/>
    <property type="evidence" value="ECO:0007669"/>
    <property type="project" value="UniProtKB-SubCell"/>
</dbReference>
<dbReference type="InterPro" id="IPR004107">
    <property type="entry name" value="Integrase_SAM-like_N"/>
</dbReference>
<comment type="caution">
    <text evidence="12">The sequence shown here is derived from an EMBL/GenBank/DDBJ whole genome shotgun (WGS) entry which is preliminary data.</text>
</comment>
<dbReference type="Gene3D" id="1.10.443.10">
    <property type="entry name" value="Intergrase catalytic core"/>
    <property type="match status" value="1"/>
</dbReference>
<dbReference type="SUPFAM" id="SSF56349">
    <property type="entry name" value="DNA breaking-rejoining enzymes"/>
    <property type="match status" value="1"/>
</dbReference>
<feature type="active site" evidence="9">
    <location>
        <position position="147"/>
    </location>
</feature>
<accession>A0AA37KTX4</accession>
<comment type="similarity">
    <text evidence="9">Belongs to the 'phage' integrase family. XerC subfamily.</text>
</comment>
<keyword evidence="6 9" id="KW-0238">DNA-binding</keyword>
<evidence type="ECO:0000259" key="10">
    <source>
        <dbReference type="PROSITE" id="PS51898"/>
    </source>
</evidence>
<organism evidence="12 13">
    <name type="scientific">Alistipes finegoldii</name>
    <dbReference type="NCBI Taxonomy" id="214856"/>
    <lineage>
        <taxon>Bacteria</taxon>
        <taxon>Pseudomonadati</taxon>
        <taxon>Bacteroidota</taxon>
        <taxon>Bacteroidia</taxon>
        <taxon>Bacteroidales</taxon>
        <taxon>Rikenellaceae</taxon>
        <taxon>Alistipes</taxon>
    </lineage>
</organism>
<dbReference type="RefSeq" id="WP_195291351.1">
    <property type="nucleotide sequence ID" value="NZ_AP025581.1"/>
</dbReference>
<comment type="subunit">
    <text evidence="9">Forms a cyclic heterotetrameric complex composed of two molecules of XerC and two molecules of XerD.</text>
</comment>
<evidence type="ECO:0000256" key="7">
    <source>
        <dbReference type="ARBA" id="ARBA00023172"/>
    </source>
</evidence>
<feature type="domain" description="Core-binding (CB)" evidence="11">
    <location>
        <begin position="1"/>
        <end position="84"/>
    </location>
</feature>
<dbReference type="Gene3D" id="1.10.150.130">
    <property type="match status" value="1"/>
</dbReference>
<dbReference type="InterPro" id="IPR002104">
    <property type="entry name" value="Integrase_catalytic"/>
</dbReference>
<feature type="active site" evidence="9">
    <location>
        <position position="171"/>
    </location>
</feature>
<dbReference type="Pfam" id="PF00589">
    <property type="entry name" value="Phage_integrase"/>
    <property type="match status" value="1"/>
</dbReference>
<feature type="active site" evidence="9">
    <location>
        <position position="268"/>
    </location>
</feature>
<evidence type="ECO:0000256" key="3">
    <source>
        <dbReference type="ARBA" id="ARBA00022618"/>
    </source>
</evidence>
<feature type="active site" description="O-(3'-phospho-DNA)-tyrosine intermediate" evidence="9">
    <location>
        <position position="277"/>
    </location>
</feature>
<dbReference type="PANTHER" id="PTHR30349:SF77">
    <property type="entry name" value="TYROSINE RECOMBINASE XERC"/>
    <property type="match status" value="1"/>
</dbReference>
<dbReference type="GO" id="GO:0006313">
    <property type="term" value="P:DNA transposition"/>
    <property type="evidence" value="ECO:0007669"/>
    <property type="project" value="UniProtKB-UniRule"/>
</dbReference>
<dbReference type="PROSITE" id="PS51898">
    <property type="entry name" value="TYR_RECOMBINASE"/>
    <property type="match status" value="1"/>
</dbReference>
<evidence type="ECO:0000313" key="13">
    <source>
        <dbReference type="Proteomes" id="UP001055105"/>
    </source>
</evidence>
<sequence>MLTEFIRYLSAERRYSPLTVRNYKHDVEQFLAWLDCDESRFDPRSVTTEQIREWIIFRTEEGKLSAGSMNREVASLRAFFRWLHRTGAVEKDIFRMISTLKTSRRLPAFVPESRMTTIVSECGPDSEDFLTERNSLIILMFYACGLRLAELVGIDRSDFSADYTSLRVRGKGDKQRMVPILEFLREKILHYLGLIERQNICISSEKALFLTHKGKRISRSVVYRTVQEELTRAGVQGKKSPHVLRHTFATHLLNGGADMREIQELLGHASLQATQVYTHNSIARLREIYAKAHPREKGGK</sequence>
<dbReference type="HAMAP" id="MF_01808">
    <property type="entry name" value="Recomb_XerC_XerD"/>
    <property type="match status" value="1"/>
</dbReference>
<dbReference type="GO" id="GO:0007059">
    <property type="term" value="P:chromosome segregation"/>
    <property type="evidence" value="ECO:0007669"/>
    <property type="project" value="UniProtKB-UniRule"/>
</dbReference>
<dbReference type="GO" id="GO:0051301">
    <property type="term" value="P:cell division"/>
    <property type="evidence" value="ECO:0007669"/>
    <property type="project" value="UniProtKB-KW"/>
</dbReference>
<dbReference type="GO" id="GO:0009037">
    <property type="term" value="F:tyrosine-based site-specific recombinase activity"/>
    <property type="evidence" value="ECO:0007669"/>
    <property type="project" value="UniProtKB-UniRule"/>
</dbReference>
<dbReference type="PROSITE" id="PS51900">
    <property type="entry name" value="CB"/>
    <property type="match status" value="1"/>
</dbReference>
<evidence type="ECO:0000256" key="8">
    <source>
        <dbReference type="ARBA" id="ARBA00023306"/>
    </source>
</evidence>
<dbReference type="InterPro" id="IPR044068">
    <property type="entry name" value="CB"/>
</dbReference>
<keyword evidence="7 9" id="KW-0233">DNA recombination</keyword>
<dbReference type="InterPro" id="IPR050090">
    <property type="entry name" value="Tyrosine_recombinase_XerCD"/>
</dbReference>
<keyword evidence="4 9" id="KW-0159">Chromosome partition</keyword>
<evidence type="ECO:0000256" key="1">
    <source>
        <dbReference type="ARBA" id="ARBA00004496"/>
    </source>
</evidence>
<feature type="domain" description="Tyr recombinase" evidence="10">
    <location>
        <begin position="105"/>
        <end position="290"/>
    </location>
</feature>
<dbReference type="InterPro" id="IPR011010">
    <property type="entry name" value="DNA_brk_join_enz"/>
</dbReference>
<protein>
    <recommendedName>
        <fullName evidence="9">Tyrosine recombinase XerC</fullName>
    </recommendedName>
</protein>
<dbReference type="InterPro" id="IPR013762">
    <property type="entry name" value="Integrase-like_cat_sf"/>
</dbReference>
<dbReference type="Pfam" id="PF02899">
    <property type="entry name" value="Phage_int_SAM_1"/>
    <property type="match status" value="1"/>
</dbReference>
<keyword evidence="8 9" id="KW-0131">Cell cycle</keyword>